<name>A0ABD0KTZ4_9CAEN</name>
<feature type="region of interest" description="Disordered" evidence="1">
    <location>
        <begin position="38"/>
        <end position="60"/>
    </location>
</feature>
<protein>
    <submittedName>
        <fullName evidence="2">Uncharacterized protein</fullName>
    </submittedName>
</protein>
<accession>A0ABD0KTZ4</accession>
<organism evidence="2 3">
    <name type="scientific">Batillaria attramentaria</name>
    <dbReference type="NCBI Taxonomy" id="370345"/>
    <lineage>
        <taxon>Eukaryota</taxon>
        <taxon>Metazoa</taxon>
        <taxon>Spiralia</taxon>
        <taxon>Lophotrochozoa</taxon>
        <taxon>Mollusca</taxon>
        <taxon>Gastropoda</taxon>
        <taxon>Caenogastropoda</taxon>
        <taxon>Sorbeoconcha</taxon>
        <taxon>Cerithioidea</taxon>
        <taxon>Batillariidae</taxon>
        <taxon>Batillaria</taxon>
    </lineage>
</organism>
<dbReference type="Proteomes" id="UP001519460">
    <property type="component" value="Unassembled WGS sequence"/>
</dbReference>
<proteinExistence type="predicted"/>
<keyword evidence="3" id="KW-1185">Reference proteome</keyword>
<gene>
    <name evidence="2" type="ORF">BaRGS_00018084</name>
</gene>
<evidence type="ECO:0000256" key="1">
    <source>
        <dbReference type="SAM" id="MobiDB-lite"/>
    </source>
</evidence>
<evidence type="ECO:0000313" key="3">
    <source>
        <dbReference type="Proteomes" id="UP001519460"/>
    </source>
</evidence>
<reference evidence="2 3" key="1">
    <citation type="journal article" date="2023" name="Sci. Data">
        <title>Genome assembly of the Korean intertidal mud-creeper Batillaria attramentaria.</title>
        <authorList>
            <person name="Patra A.K."/>
            <person name="Ho P.T."/>
            <person name="Jun S."/>
            <person name="Lee S.J."/>
            <person name="Kim Y."/>
            <person name="Won Y.J."/>
        </authorList>
    </citation>
    <scope>NUCLEOTIDE SEQUENCE [LARGE SCALE GENOMIC DNA]</scope>
    <source>
        <strain evidence="2">Wonlab-2016</strain>
    </source>
</reference>
<dbReference type="AlphaFoldDB" id="A0ABD0KTZ4"/>
<evidence type="ECO:0000313" key="2">
    <source>
        <dbReference type="EMBL" id="KAK7490667.1"/>
    </source>
</evidence>
<sequence length="87" mass="9546">MYVEDHANYTFHPLITARKKTCLAFLLRLVSLNIKDEAHNTGNKGNSIKDKDNSVSDKGNRQGLIGSCACEKLTARSFALGVSTAIY</sequence>
<feature type="compositionally biased region" description="Basic and acidic residues" evidence="1">
    <location>
        <begin position="47"/>
        <end position="60"/>
    </location>
</feature>
<dbReference type="EMBL" id="JACVVK020000124">
    <property type="protein sequence ID" value="KAK7490667.1"/>
    <property type="molecule type" value="Genomic_DNA"/>
</dbReference>
<comment type="caution">
    <text evidence="2">The sequence shown here is derived from an EMBL/GenBank/DDBJ whole genome shotgun (WGS) entry which is preliminary data.</text>
</comment>